<proteinExistence type="inferred from homology"/>
<dbReference type="Gene3D" id="3.30.1540.20">
    <property type="entry name" value="MutL, C-terminal domain, dimerisation subdomain"/>
    <property type="match status" value="1"/>
</dbReference>
<dbReference type="InterPro" id="IPR036890">
    <property type="entry name" value="HATPase_C_sf"/>
</dbReference>
<dbReference type="CDD" id="cd16926">
    <property type="entry name" value="HATPase_MutL-MLH-PMS-like"/>
    <property type="match status" value="1"/>
</dbReference>
<dbReference type="InterPro" id="IPR014790">
    <property type="entry name" value="MutL_C"/>
</dbReference>
<dbReference type="PANTHER" id="PTHR10073">
    <property type="entry name" value="DNA MISMATCH REPAIR PROTEIN MLH, PMS, MUTL"/>
    <property type="match status" value="1"/>
</dbReference>
<dbReference type="SUPFAM" id="SSF118116">
    <property type="entry name" value="DNA mismatch repair protein MutL"/>
    <property type="match status" value="1"/>
</dbReference>
<dbReference type="AlphaFoldDB" id="A0A1I6IMC8"/>
<evidence type="ECO:0000259" key="6">
    <source>
        <dbReference type="SMART" id="SM00853"/>
    </source>
</evidence>
<dbReference type="InterPro" id="IPR038973">
    <property type="entry name" value="MutL/Mlh/Pms-like"/>
</dbReference>
<dbReference type="GO" id="GO:0032300">
    <property type="term" value="C:mismatch repair complex"/>
    <property type="evidence" value="ECO:0007669"/>
    <property type="project" value="InterPro"/>
</dbReference>
<accession>A0A1I6IMC8</accession>
<dbReference type="SMART" id="SM01340">
    <property type="entry name" value="DNA_mis_repair"/>
    <property type="match status" value="1"/>
</dbReference>
<feature type="domain" description="MutL C-terminal dimerisation" evidence="6">
    <location>
        <begin position="561"/>
        <end position="703"/>
    </location>
</feature>
<keyword evidence="3 4" id="KW-0234">DNA repair</keyword>
<dbReference type="Pfam" id="PF01119">
    <property type="entry name" value="DNA_mis_repair"/>
    <property type="match status" value="1"/>
</dbReference>
<dbReference type="Pfam" id="PF13589">
    <property type="entry name" value="HATPase_c_3"/>
    <property type="match status" value="1"/>
</dbReference>
<dbReference type="InterPro" id="IPR014721">
    <property type="entry name" value="Ribsml_uS5_D2-typ_fold_subgr"/>
</dbReference>
<comment type="function">
    <text evidence="4">This protein is involved in the repair of mismatches in DNA. It is required for dam-dependent methyl-directed DNA mismatch repair. May act as a 'molecular matchmaker', a protein that promotes the formation of a stable complex between two or more DNA-binding proteins in an ATP-dependent manner without itself being part of a final effector complex.</text>
</comment>
<feature type="region of interest" description="Disordered" evidence="5">
    <location>
        <begin position="378"/>
        <end position="403"/>
    </location>
</feature>
<dbReference type="PANTHER" id="PTHR10073:SF12">
    <property type="entry name" value="DNA MISMATCH REPAIR PROTEIN MLH1"/>
    <property type="match status" value="1"/>
</dbReference>
<dbReference type="InterPro" id="IPR020667">
    <property type="entry name" value="DNA_mismatch_repair_MutL"/>
</dbReference>
<feature type="region of interest" description="Disordered" evidence="5">
    <location>
        <begin position="468"/>
        <end position="540"/>
    </location>
</feature>
<feature type="compositionally biased region" description="Low complexity" evidence="5">
    <location>
        <begin position="492"/>
        <end position="502"/>
    </location>
</feature>
<feature type="compositionally biased region" description="Polar residues" evidence="5">
    <location>
        <begin position="351"/>
        <end position="366"/>
    </location>
</feature>
<dbReference type="FunFam" id="3.30.565.10:FF:000003">
    <property type="entry name" value="DNA mismatch repair endonuclease MutL"/>
    <property type="match status" value="1"/>
</dbReference>
<gene>
    <name evidence="4" type="primary">mutL</name>
    <name evidence="8" type="ORF">SAMN02910262_00557</name>
</gene>
<feature type="region of interest" description="Disordered" evidence="5">
    <location>
        <begin position="335"/>
        <end position="366"/>
    </location>
</feature>
<evidence type="ECO:0000256" key="4">
    <source>
        <dbReference type="HAMAP-Rule" id="MF_00149"/>
    </source>
</evidence>
<feature type="domain" description="DNA mismatch repair protein S5" evidence="7">
    <location>
        <begin position="209"/>
        <end position="327"/>
    </location>
</feature>
<dbReference type="InterPro" id="IPR013507">
    <property type="entry name" value="DNA_mismatch_S5_2-like"/>
</dbReference>
<evidence type="ECO:0000256" key="2">
    <source>
        <dbReference type="ARBA" id="ARBA00022763"/>
    </source>
</evidence>
<dbReference type="GO" id="GO:0030983">
    <property type="term" value="F:mismatched DNA binding"/>
    <property type="evidence" value="ECO:0007669"/>
    <property type="project" value="InterPro"/>
</dbReference>
<dbReference type="EMBL" id="FOZC01000002">
    <property type="protein sequence ID" value="SFR67882.1"/>
    <property type="molecule type" value="Genomic_DNA"/>
</dbReference>
<dbReference type="GO" id="GO:0006298">
    <property type="term" value="P:mismatch repair"/>
    <property type="evidence" value="ECO:0007669"/>
    <property type="project" value="UniProtKB-UniRule"/>
</dbReference>
<comment type="similarity">
    <text evidence="1 4">Belongs to the DNA mismatch repair MutL/HexB family.</text>
</comment>
<dbReference type="PROSITE" id="PS00058">
    <property type="entry name" value="DNA_MISMATCH_REPAIR_1"/>
    <property type="match status" value="1"/>
</dbReference>
<dbReference type="SUPFAM" id="SSF54211">
    <property type="entry name" value="Ribosomal protein S5 domain 2-like"/>
    <property type="match status" value="1"/>
</dbReference>
<name>A0A1I6IMC8_9FIRM</name>
<feature type="compositionally biased region" description="Low complexity" evidence="5">
    <location>
        <begin position="341"/>
        <end position="350"/>
    </location>
</feature>
<evidence type="ECO:0000256" key="1">
    <source>
        <dbReference type="ARBA" id="ARBA00006082"/>
    </source>
</evidence>
<dbReference type="RefSeq" id="WP_031471528.1">
    <property type="nucleotide sequence ID" value="NZ_FOZC01000002.1"/>
</dbReference>
<dbReference type="Gene3D" id="3.30.1370.100">
    <property type="entry name" value="MutL, C-terminal domain, regulatory subdomain"/>
    <property type="match status" value="1"/>
</dbReference>
<dbReference type="HAMAP" id="MF_00149">
    <property type="entry name" value="DNA_mis_repair"/>
    <property type="match status" value="1"/>
</dbReference>
<dbReference type="GO" id="GO:0005524">
    <property type="term" value="F:ATP binding"/>
    <property type="evidence" value="ECO:0007669"/>
    <property type="project" value="InterPro"/>
</dbReference>
<dbReference type="SUPFAM" id="SSF55874">
    <property type="entry name" value="ATPase domain of HSP90 chaperone/DNA topoisomerase II/histidine kinase"/>
    <property type="match status" value="1"/>
</dbReference>
<dbReference type="GO" id="GO:0016887">
    <property type="term" value="F:ATP hydrolysis activity"/>
    <property type="evidence" value="ECO:0007669"/>
    <property type="project" value="InterPro"/>
</dbReference>
<evidence type="ECO:0000313" key="8">
    <source>
        <dbReference type="EMBL" id="SFR67882.1"/>
    </source>
</evidence>
<dbReference type="InterPro" id="IPR042120">
    <property type="entry name" value="MutL_C_dimsub"/>
</dbReference>
<dbReference type="CDD" id="cd00782">
    <property type="entry name" value="MutL_Trans"/>
    <property type="match status" value="1"/>
</dbReference>
<evidence type="ECO:0000256" key="3">
    <source>
        <dbReference type="ARBA" id="ARBA00023204"/>
    </source>
</evidence>
<dbReference type="Proteomes" id="UP000214760">
    <property type="component" value="Unassembled WGS sequence"/>
</dbReference>
<evidence type="ECO:0000259" key="7">
    <source>
        <dbReference type="SMART" id="SM01340"/>
    </source>
</evidence>
<sequence>MPEIRLLDADTINKIAAGEVIERPASVVKELMENAIDAKATAITVEIRDGGISMIRVTDNGCGIEKEQIHTAFLAHATSKIRDAVDLITVSSLGFRGEALASIASVAKVELITRTSDQVSGSRYRIEGGKELELEDIGAPEGTTFLVRDLFYNTPARRKFLKSASTEGAHVAVLVEKIALSHPEISFRFMQNGQNKLHTTGNHNLKDIVYTVYGREIAGNLMPVEAGAEPVRIGGFIGKPIISRASRTFEVYFINGRFIRNPLISKAIEDAYKPYMMQHKYPFTMLTFRIDPAFIDVNVHPAKMELRFRDDELIYRMVFHTISMILRGREMIPEVSDEETSSVSVPEETPQTGLSSGNRTASFTGTPAASGLKAVRFQAPDAGGSNGADSGLIRGNRPEPFEKNRLRESGFHSVNGALNETNTQLPPMSESAPAVPGIVRESGETTVMPAKSEFDRENVGPTQKLVTADAQEAEKSEPMMSAPDGSEGREVISGSAGAAGISPSLKDPSAEMSSHSPASSGEITGDISGLRNDGNKPEKPQQLDFFEEKLLSPKSRLRHKLIGQVFDTYWLVEYNDNLYIIDQHAAHEKILYEKTMRSLKDRTFTSQLLNPPLILTLTKKEQRIFEIYREEFETLGFEIEPFEGNDFAVRAVPDNLFSVAKKDLLLEMLDSLTEESGVTITETLNHRIATMSCKAAIKGGNEISREEADHLIDELLLLENPYACPHGRPTIISMSRTELEKKFKRIV</sequence>
<dbReference type="Gene3D" id="3.30.565.10">
    <property type="entry name" value="Histidine kinase-like ATPase, C-terminal domain"/>
    <property type="match status" value="1"/>
</dbReference>
<feature type="compositionally biased region" description="Low complexity" evidence="5">
    <location>
        <begin position="510"/>
        <end position="520"/>
    </location>
</feature>
<evidence type="ECO:0000313" key="9">
    <source>
        <dbReference type="Proteomes" id="UP000214760"/>
    </source>
</evidence>
<dbReference type="InterPro" id="IPR020568">
    <property type="entry name" value="Ribosomal_Su5_D2-typ_SF"/>
</dbReference>
<organism evidence="8 9">
    <name type="scientific">[Clostridium] aminophilum</name>
    <dbReference type="NCBI Taxonomy" id="1526"/>
    <lineage>
        <taxon>Bacteria</taxon>
        <taxon>Bacillati</taxon>
        <taxon>Bacillota</taxon>
        <taxon>Clostridia</taxon>
        <taxon>Lachnospirales</taxon>
        <taxon>Lachnospiraceae</taxon>
    </lineage>
</organism>
<dbReference type="GO" id="GO:0140664">
    <property type="term" value="F:ATP-dependent DNA damage sensor activity"/>
    <property type="evidence" value="ECO:0007669"/>
    <property type="project" value="InterPro"/>
</dbReference>
<dbReference type="Gene3D" id="3.30.230.10">
    <property type="match status" value="1"/>
</dbReference>
<evidence type="ECO:0000256" key="5">
    <source>
        <dbReference type="SAM" id="MobiDB-lite"/>
    </source>
</evidence>
<dbReference type="NCBIfam" id="TIGR00585">
    <property type="entry name" value="mutl"/>
    <property type="match status" value="1"/>
</dbReference>
<keyword evidence="2 4" id="KW-0227">DNA damage</keyword>
<protein>
    <recommendedName>
        <fullName evidence="4">DNA mismatch repair protein MutL</fullName>
    </recommendedName>
</protein>
<dbReference type="InterPro" id="IPR042121">
    <property type="entry name" value="MutL_C_regsub"/>
</dbReference>
<dbReference type="InterPro" id="IPR014762">
    <property type="entry name" value="DNA_mismatch_repair_CS"/>
</dbReference>
<dbReference type="SMART" id="SM00853">
    <property type="entry name" value="MutL_C"/>
    <property type="match status" value="1"/>
</dbReference>
<reference evidence="8 9" key="1">
    <citation type="submission" date="2016-10" db="EMBL/GenBank/DDBJ databases">
        <authorList>
            <person name="de Groot N.N."/>
        </authorList>
    </citation>
    <scope>NUCLEOTIDE SEQUENCE [LARGE SCALE GENOMIC DNA]</scope>
    <source>
        <strain evidence="8 9">F</strain>
    </source>
</reference>
<dbReference type="InterPro" id="IPR002099">
    <property type="entry name" value="MutL/Mlh/PMS"/>
</dbReference>
<dbReference type="InterPro" id="IPR037198">
    <property type="entry name" value="MutL_C_sf"/>
</dbReference>
<dbReference type="Pfam" id="PF08676">
    <property type="entry name" value="MutL_C"/>
    <property type="match status" value="1"/>
</dbReference>